<feature type="compositionally biased region" description="Basic residues" evidence="1">
    <location>
        <begin position="64"/>
        <end position="85"/>
    </location>
</feature>
<feature type="compositionally biased region" description="Basic residues" evidence="1">
    <location>
        <begin position="126"/>
        <end position="153"/>
    </location>
</feature>
<dbReference type="Proteomes" id="UP000009027">
    <property type="component" value="Unassembled WGS sequence"/>
</dbReference>
<feature type="region of interest" description="Disordered" evidence="1">
    <location>
        <begin position="227"/>
        <end position="250"/>
    </location>
</feature>
<sequence>MQRQGHNSHGLREGKVGKQRSRKGTGGRFSGIQQPVDNKQRHKRQRRRQRRNMPTGQSGSQWSRRLHRRQDHIRRHVHRKNKQRPRTAFQGRTGDRLRRRPGLDYKAHAAQHSRRHRTPAEEVPLRAKHRHHRAHHRHNWTRKGRSSHLRRAPSTRGSTQRTKKHTEGTGEGRTTRNSIAIGQGKKSRGRKQPGAQRDEGKTNRRGAPQRRHECSTCLARLARSVLSSSDGNAHIAHSGHKKQRTRGTKM</sequence>
<feature type="compositionally biased region" description="Basic and acidic residues" evidence="1">
    <location>
        <begin position="165"/>
        <end position="174"/>
    </location>
</feature>
<feature type="compositionally biased region" description="Basic residues" evidence="1">
    <location>
        <begin position="237"/>
        <end position="250"/>
    </location>
</feature>
<feature type="compositionally biased region" description="Basic and acidic residues" evidence="1">
    <location>
        <begin position="93"/>
        <end position="107"/>
    </location>
</feature>
<reference evidence="2 3" key="1">
    <citation type="journal article" date="2012" name="Proc. Natl. Acad. Sci. U.S.A.">
        <title>Antigenic diversity is generated by distinct evolutionary mechanisms in African trypanosome species.</title>
        <authorList>
            <person name="Jackson A.P."/>
            <person name="Berry A."/>
            <person name="Aslett M."/>
            <person name="Allison H.C."/>
            <person name="Burton P."/>
            <person name="Vavrova-Anderson J."/>
            <person name="Brown R."/>
            <person name="Browne H."/>
            <person name="Corton N."/>
            <person name="Hauser H."/>
            <person name="Gamble J."/>
            <person name="Gilderthorp R."/>
            <person name="Marcello L."/>
            <person name="McQuillan J."/>
            <person name="Otto T.D."/>
            <person name="Quail M.A."/>
            <person name="Sanders M.J."/>
            <person name="van Tonder A."/>
            <person name="Ginger M.L."/>
            <person name="Field M.C."/>
            <person name="Barry J.D."/>
            <person name="Hertz-Fowler C."/>
            <person name="Berriman M."/>
        </authorList>
    </citation>
    <scope>NUCLEOTIDE SEQUENCE</scope>
    <source>
        <strain evidence="2 3">Y486</strain>
    </source>
</reference>
<proteinExistence type="predicted"/>
<feature type="compositionally biased region" description="Polar residues" evidence="1">
    <location>
        <begin position="52"/>
        <end position="63"/>
    </location>
</feature>
<feature type="region of interest" description="Disordered" evidence="1">
    <location>
        <begin position="1"/>
        <end position="213"/>
    </location>
</feature>
<protein>
    <submittedName>
        <fullName evidence="2">Uncharacterized protein</fullName>
    </submittedName>
</protein>
<feature type="compositionally biased region" description="Basic residues" evidence="1">
    <location>
        <begin position="40"/>
        <end position="51"/>
    </location>
</feature>
<dbReference type="AlphaFoldDB" id="F9WSK0"/>
<name>F9WSK0_TRYVY</name>
<evidence type="ECO:0000313" key="2">
    <source>
        <dbReference type="EMBL" id="CCD20539.1"/>
    </source>
</evidence>
<organism evidence="2 3">
    <name type="scientific">Trypanosoma vivax (strain Y486)</name>
    <dbReference type="NCBI Taxonomy" id="1055687"/>
    <lineage>
        <taxon>Eukaryota</taxon>
        <taxon>Discoba</taxon>
        <taxon>Euglenozoa</taxon>
        <taxon>Kinetoplastea</taxon>
        <taxon>Metakinetoplastina</taxon>
        <taxon>Trypanosomatida</taxon>
        <taxon>Trypanosomatidae</taxon>
        <taxon>Trypanosoma</taxon>
        <taxon>Duttonella</taxon>
    </lineage>
</organism>
<dbReference type="EMBL" id="CAEX01005831">
    <property type="protein sequence ID" value="CCD20539.1"/>
    <property type="molecule type" value="Genomic_DNA"/>
</dbReference>
<gene>
    <name evidence="2" type="ORF">TvY486_0033850</name>
</gene>
<evidence type="ECO:0000313" key="3">
    <source>
        <dbReference type="Proteomes" id="UP000009027"/>
    </source>
</evidence>
<keyword evidence="3" id="KW-1185">Reference proteome</keyword>
<evidence type="ECO:0000256" key="1">
    <source>
        <dbReference type="SAM" id="MobiDB-lite"/>
    </source>
</evidence>
<accession>F9WSK0</accession>